<evidence type="ECO:0000256" key="4">
    <source>
        <dbReference type="ARBA" id="ARBA00022679"/>
    </source>
</evidence>
<proteinExistence type="inferred from homology"/>
<comment type="pathway">
    <text evidence="1 7">Metabolic intermediate biosynthesis; chorismate biosynthesis; chorismate from D-erythrose 4-phosphate and phosphoenolpyruvate: step 6/7.</text>
</comment>
<dbReference type="EC" id="2.5.1.19" evidence="7"/>
<dbReference type="InterPro" id="IPR023193">
    <property type="entry name" value="EPSP_synthase_CS"/>
</dbReference>
<dbReference type="GO" id="GO:0003866">
    <property type="term" value="F:3-phosphoshikimate 1-carboxyvinyltransferase activity"/>
    <property type="evidence" value="ECO:0007669"/>
    <property type="project" value="UniProtKB-EC"/>
</dbReference>
<comment type="similarity">
    <text evidence="2 7">Belongs to the EPSP synthase family.</text>
</comment>
<feature type="binding site" evidence="7">
    <location>
        <position position="130"/>
    </location>
    <ligand>
        <name>phosphoenolpyruvate</name>
        <dbReference type="ChEBI" id="CHEBI:58702"/>
    </ligand>
</feature>
<dbReference type="Gene3D" id="3.65.10.10">
    <property type="entry name" value="Enolpyruvate transferase domain"/>
    <property type="match status" value="2"/>
</dbReference>
<dbReference type="EMBL" id="JAFLNC010000001">
    <property type="protein sequence ID" value="MBO0332790.1"/>
    <property type="molecule type" value="Genomic_DNA"/>
</dbReference>
<evidence type="ECO:0000313" key="10">
    <source>
        <dbReference type="Proteomes" id="UP000664761"/>
    </source>
</evidence>
<comment type="catalytic activity">
    <reaction evidence="6">
        <text>3-phosphoshikimate + phosphoenolpyruvate = 5-O-(1-carboxyvinyl)-3-phosphoshikimate + phosphate</text>
        <dbReference type="Rhea" id="RHEA:21256"/>
        <dbReference type="ChEBI" id="CHEBI:43474"/>
        <dbReference type="ChEBI" id="CHEBI:57701"/>
        <dbReference type="ChEBI" id="CHEBI:58702"/>
        <dbReference type="ChEBI" id="CHEBI:145989"/>
        <dbReference type="EC" id="2.5.1.19"/>
    </reaction>
    <physiologicalReaction direction="left-to-right" evidence="6">
        <dbReference type="Rhea" id="RHEA:21257"/>
    </physiologicalReaction>
</comment>
<name>A0ABS3F2P3_9PROT</name>
<dbReference type="SUPFAM" id="SSF55205">
    <property type="entry name" value="EPT/RTPC-like"/>
    <property type="match status" value="1"/>
</dbReference>
<sequence length="450" mass="47142">MTSQISLPVPVTAHPTGPLTGSIIVPGDKSISHRALIFGGLATGTTVISGLLEGEDVLRTAAALRQLGAQVVKNSVGDWHVTGNGIGALREPEEVLDMGNSGTAARLLMGLVAGSPFTTMFRGDASLHKRPMGRVARPLEEMGALITSRSGGRFPLAVTGRTLMPIDYELPVASAQVKSAILLAALDTPGLTRVTEPKPTRDHTENMLRHFGAEVTVTDIDTGGRVIEYRGQQELTAADIVVPGDPSSAAFIAVAAAIQPGSDVTITNVGLNPLRDGLFITLQEMGANIEIMNPREQGGEKVGDIRIKGGSLQGIEVPPERAPTMIDEFPVLFVAASFATGTTVMRGLHELRVKESDRIAAMAAGLKACGVSFKELEDGLIIEGSGRAPKGGGHIETHLDHRIAMSFLVMGLAAQEPVTVDDGRVMETSFPGFVDLLTSLGGNMTRGTAA</sequence>
<evidence type="ECO:0000313" key="9">
    <source>
        <dbReference type="EMBL" id="MBO0332790.1"/>
    </source>
</evidence>
<dbReference type="Pfam" id="PF00275">
    <property type="entry name" value="EPSP_synthase"/>
    <property type="match status" value="1"/>
</dbReference>
<dbReference type="PROSITE" id="PS00104">
    <property type="entry name" value="EPSP_SYNTHASE_1"/>
    <property type="match status" value="1"/>
</dbReference>
<comment type="subunit">
    <text evidence="7">Monomer.</text>
</comment>
<evidence type="ECO:0000256" key="3">
    <source>
        <dbReference type="ARBA" id="ARBA00022605"/>
    </source>
</evidence>
<dbReference type="InterPro" id="IPR036968">
    <property type="entry name" value="Enolpyruvate_Tfrase_sf"/>
</dbReference>
<dbReference type="InterPro" id="IPR001986">
    <property type="entry name" value="Enolpyruvate_Tfrase_dom"/>
</dbReference>
<dbReference type="PIRSF" id="PIRSF000505">
    <property type="entry name" value="EPSPS"/>
    <property type="match status" value="1"/>
</dbReference>
<dbReference type="InterPro" id="IPR013792">
    <property type="entry name" value="RNA3'P_cycl/enolpyr_Trfase_a/b"/>
</dbReference>
<comment type="subcellular location">
    <subcellularLocation>
        <location evidence="7">Cytoplasm</location>
    </subcellularLocation>
</comment>
<evidence type="ECO:0000256" key="2">
    <source>
        <dbReference type="ARBA" id="ARBA00009948"/>
    </source>
</evidence>
<feature type="binding site" evidence="7">
    <location>
        <position position="174"/>
    </location>
    <ligand>
        <name>3-phosphoshikimate</name>
        <dbReference type="ChEBI" id="CHEBI:145989"/>
    </ligand>
</feature>
<dbReference type="Proteomes" id="UP000664761">
    <property type="component" value="Unassembled WGS sequence"/>
</dbReference>
<keyword evidence="10" id="KW-1185">Reference proteome</keyword>
<dbReference type="CDD" id="cd01556">
    <property type="entry name" value="EPSP_synthase"/>
    <property type="match status" value="1"/>
</dbReference>
<feature type="active site" description="Proton acceptor" evidence="7">
    <location>
        <position position="327"/>
    </location>
</feature>
<comment type="caution">
    <text evidence="7">Lacks conserved residue(s) required for the propagation of feature annotation.</text>
</comment>
<comment type="caution">
    <text evidence="9">The sequence shown here is derived from an EMBL/GenBank/DDBJ whole genome shotgun (WGS) entry which is preliminary data.</text>
</comment>
<evidence type="ECO:0000256" key="7">
    <source>
        <dbReference type="HAMAP-Rule" id="MF_00210"/>
    </source>
</evidence>
<dbReference type="InterPro" id="IPR006264">
    <property type="entry name" value="EPSP_synthase"/>
</dbReference>
<evidence type="ECO:0000259" key="8">
    <source>
        <dbReference type="Pfam" id="PF00275"/>
    </source>
</evidence>
<keyword evidence="5 7" id="KW-0057">Aromatic amino acid biosynthesis</keyword>
<keyword evidence="4 7" id="KW-0808">Transferase</keyword>
<feature type="binding site" evidence="7">
    <location>
        <position position="29"/>
    </location>
    <ligand>
        <name>3-phosphoshikimate</name>
        <dbReference type="ChEBI" id="CHEBI:145989"/>
    </ligand>
</feature>
<evidence type="ECO:0000256" key="6">
    <source>
        <dbReference type="ARBA" id="ARBA00044633"/>
    </source>
</evidence>
<keyword evidence="7" id="KW-0963">Cytoplasm</keyword>
<feature type="binding site" evidence="7">
    <location>
        <position position="402"/>
    </location>
    <ligand>
        <name>phosphoenolpyruvate</name>
        <dbReference type="ChEBI" id="CHEBI:58702"/>
    </ligand>
</feature>
<feature type="binding site" evidence="7">
    <location>
        <position position="176"/>
    </location>
    <ligand>
        <name>phosphoenolpyruvate</name>
        <dbReference type="ChEBI" id="CHEBI:58702"/>
    </ligand>
</feature>
<dbReference type="PROSITE" id="PS00885">
    <property type="entry name" value="EPSP_SYNTHASE_2"/>
    <property type="match status" value="1"/>
</dbReference>
<comment type="function">
    <text evidence="7">Catalyzes the transfer of the enolpyruvyl moiety of phosphoenolpyruvate (PEP) to the 5-hydroxyl of shikimate-3-phosphate (S3P) to produce enolpyruvyl shikimate-3-phosphate and inorganic phosphate.</text>
</comment>
<feature type="binding site" evidence="7">
    <location>
        <position position="354"/>
    </location>
    <ligand>
        <name>3-phosphoshikimate</name>
        <dbReference type="ChEBI" id="CHEBI:145989"/>
    </ligand>
</feature>
<feature type="binding site" evidence="7">
    <location>
        <position position="102"/>
    </location>
    <ligand>
        <name>phosphoenolpyruvate</name>
        <dbReference type="ChEBI" id="CHEBI:58702"/>
    </ligand>
</feature>
<dbReference type="PANTHER" id="PTHR21090:SF5">
    <property type="entry name" value="PENTAFUNCTIONAL AROM POLYPEPTIDE"/>
    <property type="match status" value="1"/>
</dbReference>
<feature type="binding site" evidence="7">
    <location>
        <position position="34"/>
    </location>
    <ligand>
        <name>3-phosphoshikimate</name>
        <dbReference type="ChEBI" id="CHEBI:145989"/>
    </ligand>
</feature>
<gene>
    <name evidence="7 9" type="primary">aroA</name>
    <name evidence="9" type="ORF">J0X12_04135</name>
</gene>
<feature type="binding site" evidence="7">
    <location>
        <position position="327"/>
    </location>
    <ligand>
        <name>3-phosphoshikimate</name>
        <dbReference type="ChEBI" id="CHEBI:145989"/>
    </ligand>
</feature>
<dbReference type="PANTHER" id="PTHR21090">
    <property type="entry name" value="AROM/DEHYDROQUINATE SYNTHASE"/>
    <property type="match status" value="1"/>
</dbReference>
<dbReference type="HAMAP" id="MF_00210">
    <property type="entry name" value="EPSP_synth"/>
    <property type="match status" value="1"/>
</dbReference>
<dbReference type="RefSeq" id="WP_207042534.1">
    <property type="nucleotide sequence ID" value="NZ_JAFLNC010000001.1"/>
</dbReference>
<feature type="binding site" evidence="7">
    <location>
        <position position="358"/>
    </location>
    <ligand>
        <name>phosphoenolpyruvate</name>
        <dbReference type="ChEBI" id="CHEBI:58702"/>
    </ligand>
</feature>
<keyword evidence="3 7" id="KW-0028">Amino-acid biosynthesis</keyword>
<evidence type="ECO:0000256" key="5">
    <source>
        <dbReference type="ARBA" id="ARBA00023141"/>
    </source>
</evidence>
<feature type="binding site" evidence="7">
    <location>
        <position position="30"/>
    </location>
    <ligand>
        <name>3-phosphoshikimate</name>
        <dbReference type="ChEBI" id="CHEBI:145989"/>
    </ligand>
</feature>
<dbReference type="NCBIfam" id="TIGR01356">
    <property type="entry name" value="aroA"/>
    <property type="match status" value="1"/>
</dbReference>
<organism evidence="9 10">
    <name type="scientific">Sneathiella sedimenti</name>
    <dbReference type="NCBI Taxonomy" id="2816034"/>
    <lineage>
        <taxon>Bacteria</taxon>
        <taxon>Pseudomonadati</taxon>
        <taxon>Pseudomonadota</taxon>
        <taxon>Alphaproteobacteria</taxon>
        <taxon>Sneathiellales</taxon>
        <taxon>Sneathiellaceae</taxon>
        <taxon>Sneathiella</taxon>
    </lineage>
</organism>
<protein>
    <recommendedName>
        <fullName evidence="7">3-phosphoshikimate 1-carboxyvinyltransferase</fullName>
        <ecNumber evidence="7">2.5.1.19</ecNumber>
    </recommendedName>
    <alternativeName>
        <fullName evidence="7">5-enolpyruvylshikimate-3-phosphate synthase</fullName>
        <shortName evidence="7">EPSP synthase</shortName>
        <shortName evidence="7">EPSPS</shortName>
    </alternativeName>
</protein>
<feature type="binding site" evidence="7">
    <location>
        <position position="29"/>
    </location>
    <ligand>
        <name>phosphoenolpyruvate</name>
        <dbReference type="ChEBI" id="CHEBI:58702"/>
    </ligand>
</feature>
<accession>A0ABS3F2P3</accession>
<evidence type="ECO:0000256" key="1">
    <source>
        <dbReference type="ARBA" id="ARBA00004811"/>
    </source>
</evidence>
<reference evidence="9 10" key="1">
    <citation type="submission" date="2021-03" db="EMBL/GenBank/DDBJ databases">
        <title>Sneathiella sp. CAU 1612 isolated from Kang Won-do.</title>
        <authorList>
            <person name="Kim W."/>
        </authorList>
    </citation>
    <scope>NUCLEOTIDE SEQUENCE [LARGE SCALE GENOMIC DNA]</scope>
    <source>
        <strain evidence="9 10">CAU 1612</strain>
    </source>
</reference>
<feature type="binding site" evidence="7">
    <location>
        <position position="176"/>
    </location>
    <ligand>
        <name>3-phosphoshikimate</name>
        <dbReference type="ChEBI" id="CHEBI:145989"/>
    </ligand>
</feature>
<feature type="domain" description="Enolpyruvate transferase" evidence="8">
    <location>
        <begin position="15"/>
        <end position="436"/>
    </location>
</feature>